<evidence type="ECO:0000256" key="6">
    <source>
        <dbReference type="ARBA" id="ARBA00023136"/>
    </source>
</evidence>
<dbReference type="PANTHER" id="PTHR30558:SF3">
    <property type="entry name" value="BIOPOLYMER TRANSPORT PROTEIN EXBD-RELATED"/>
    <property type="match status" value="1"/>
</dbReference>
<feature type="transmembrane region" description="Helical" evidence="8">
    <location>
        <begin position="12"/>
        <end position="31"/>
    </location>
</feature>
<keyword evidence="3" id="KW-1003">Cell membrane</keyword>
<keyword evidence="6 8" id="KW-0472">Membrane</keyword>
<dbReference type="STRING" id="1720063.SAMN05216217_104106"/>
<evidence type="ECO:0000313" key="9">
    <source>
        <dbReference type="EMBL" id="SFM38100.1"/>
    </source>
</evidence>
<reference evidence="10" key="1">
    <citation type="submission" date="2016-10" db="EMBL/GenBank/DDBJ databases">
        <authorList>
            <person name="Varghese N."/>
            <person name="Submissions S."/>
        </authorList>
    </citation>
    <scope>NUCLEOTIDE SEQUENCE [LARGE SCALE GENOMIC DNA]</scope>
    <source>
        <strain evidence="10">DSM 24213</strain>
    </source>
</reference>
<evidence type="ECO:0000256" key="3">
    <source>
        <dbReference type="ARBA" id="ARBA00022475"/>
    </source>
</evidence>
<evidence type="ECO:0000256" key="5">
    <source>
        <dbReference type="ARBA" id="ARBA00022989"/>
    </source>
</evidence>
<dbReference type="GO" id="GO:0005886">
    <property type="term" value="C:plasma membrane"/>
    <property type="evidence" value="ECO:0007669"/>
    <property type="project" value="UniProtKB-SubCell"/>
</dbReference>
<accession>A0A1I4QEN4</accession>
<evidence type="ECO:0000313" key="10">
    <source>
        <dbReference type="Proteomes" id="UP000243629"/>
    </source>
</evidence>
<dbReference type="PANTHER" id="PTHR30558">
    <property type="entry name" value="EXBD MEMBRANE COMPONENT OF PMF-DRIVEN MACROMOLECULE IMPORT SYSTEM"/>
    <property type="match status" value="1"/>
</dbReference>
<keyword evidence="7" id="KW-0813">Transport</keyword>
<comment type="similarity">
    <text evidence="2 7">Belongs to the ExbD/TolR family.</text>
</comment>
<proteinExistence type="inferred from homology"/>
<dbReference type="InterPro" id="IPR003400">
    <property type="entry name" value="ExbD"/>
</dbReference>
<dbReference type="Pfam" id="PF02472">
    <property type="entry name" value="ExbD"/>
    <property type="match status" value="1"/>
</dbReference>
<protein>
    <submittedName>
        <fullName evidence="9">Biopolymer transport protein ExbD</fullName>
    </submittedName>
</protein>
<organism evidence="9 10">
    <name type="scientific">Halopseudomonas yangmingensis</name>
    <dbReference type="NCBI Taxonomy" id="1720063"/>
    <lineage>
        <taxon>Bacteria</taxon>
        <taxon>Pseudomonadati</taxon>
        <taxon>Pseudomonadota</taxon>
        <taxon>Gammaproteobacteria</taxon>
        <taxon>Pseudomonadales</taxon>
        <taxon>Pseudomonadaceae</taxon>
        <taxon>Halopseudomonas</taxon>
    </lineage>
</organism>
<dbReference type="EMBL" id="FOUI01000004">
    <property type="protein sequence ID" value="SFM38100.1"/>
    <property type="molecule type" value="Genomic_DNA"/>
</dbReference>
<dbReference type="Gene3D" id="3.30.420.270">
    <property type="match status" value="1"/>
</dbReference>
<dbReference type="GO" id="GO:0015031">
    <property type="term" value="P:protein transport"/>
    <property type="evidence" value="ECO:0007669"/>
    <property type="project" value="UniProtKB-KW"/>
</dbReference>
<dbReference type="Proteomes" id="UP000243629">
    <property type="component" value="Unassembled WGS sequence"/>
</dbReference>
<keyword evidence="7" id="KW-0653">Protein transport</keyword>
<comment type="subcellular location">
    <subcellularLocation>
        <location evidence="1">Cell membrane</location>
        <topology evidence="1">Single-pass membrane protein</topology>
    </subcellularLocation>
    <subcellularLocation>
        <location evidence="7">Cell membrane</location>
        <topology evidence="7">Single-pass type II membrane protein</topology>
    </subcellularLocation>
</comment>
<evidence type="ECO:0000256" key="1">
    <source>
        <dbReference type="ARBA" id="ARBA00004162"/>
    </source>
</evidence>
<dbReference type="RefSeq" id="WP_093473943.1">
    <property type="nucleotide sequence ID" value="NZ_FOUI01000004.1"/>
</dbReference>
<keyword evidence="4 7" id="KW-0812">Transmembrane</keyword>
<name>A0A1I4QEN4_9GAMM</name>
<dbReference type="AlphaFoldDB" id="A0A1I4QEN4"/>
<keyword evidence="10" id="KW-1185">Reference proteome</keyword>
<sequence length="144" mass="15768">MQFRRQRPEDAGVNLTPLIDVVFLLLIFFMVSTTFTRETQLRVDLPQAVTGEQVPADRPEQIEVVISAEGSIAVNQQTLADPNLKNLMRALERESAGNLDLPVVITADALTPHQSVITAMDAAGKLGFSRLRLTTAELPEDAAE</sequence>
<gene>
    <name evidence="9" type="ORF">SAMN05216217_104106</name>
</gene>
<evidence type="ECO:0000256" key="4">
    <source>
        <dbReference type="ARBA" id="ARBA00022692"/>
    </source>
</evidence>
<dbReference type="GO" id="GO:0022857">
    <property type="term" value="F:transmembrane transporter activity"/>
    <property type="evidence" value="ECO:0007669"/>
    <property type="project" value="InterPro"/>
</dbReference>
<dbReference type="OrthoDB" id="9793581at2"/>
<evidence type="ECO:0000256" key="7">
    <source>
        <dbReference type="RuleBase" id="RU003879"/>
    </source>
</evidence>
<evidence type="ECO:0000256" key="8">
    <source>
        <dbReference type="SAM" id="Phobius"/>
    </source>
</evidence>
<keyword evidence="5 8" id="KW-1133">Transmembrane helix</keyword>
<evidence type="ECO:0000256" key="2">
    <source>
        <dbReference type="ARBA" id="ARBA00005811"/>
    </source>
</evidence>